<organism evidence="10 11">
    <name type="scientific">Paenibacillus cellulosilyticus</name>
    <dbReference type="NCBI Taxonomy" id="375489"/>
    <lineage>
        <taxon>Bacteria</taxon>
        <taxon>Bacillati</taxon>
        <taxon>Bacillota</taxon>
        <taxon>Bacilli</taxon>
        <taxon>Bacillales</taxon>
        <taxon>Paenibacillaceae</taxon>
        <taxon>Paenibacillus</taxon>
    </lineage>
</organism>
<comment type="caution">
    <text evidence="10">The sequence shown here is derived from an EMBL/GenBank/DDBJ whole genome shotgun (WGS) entry which is preliminary data.</text>
</comment>
<keyword evidence="5 9" id="KW-0812">Transmembrane</keyword>
<keyword evidence="2" id="KW-0597">Phosphoprotein</keyword>
<dbReference type="PANTHER" id="PTHR30578:SF0">
    <property type="entry name" value="ION-TRANSLOCATING OXIDOREDUCTASE COMPLEX SUBUNIT D"/>
    <property type="match status" value="1"/>
</dbReference>
<dbReference type="EMBL" id="QGTQ01000007">
    <property type="protein sequence ID" value="PWW03243.1"/>
    <property type="molecule type" value="Genomic_DNA"/>
</dbReference>
<gene>
    <name evidence="10" type="ORF">DFQ01_107140</name>
</gene>
<feature type="transmembrane region" description="Helical" evidence="9">
    <location>
        <begin position="66"/>
        <end position="93"/>
    </location>
</feature>
<evidence type="ECO:0000256" key="5">
    <source>
        <dbReference type="ARBA" id="ARBA00022692"/>
    </source>
</evidence>
<evidence type="ECO:0000256" key="7">
    <source>
        <dbReference type="ARBA" id="ARBA00022989"/>
    </source>
</evidence>
<protein>
    <submittedName>
        <fullName evidence="10">NQR2/RnfD/RnfE family subunit of NADH-ubiquinone oxidoreductase</fullName>
    </submittedName>
</protein>
<dbReference type="InterPro" id="IPR004338">
    <property type="entry name" value="NqrB/RnfD"/>
</dbReference>
<evidence type="ECO:0000256" key="1">
    <source>
        <dbReference type="ARBA" id="ARBA00022448"/>
    </source>
</evidence>
<dbReference type="PANTHER" id="PTHR30578">
    <property type="entry name" value="ELECTRON TRANSPORT COMPLEX PROTEIN RNFD"/>
    <property type="match status" value="1"/>
</dbReference>
<keyword evidence="6" id="KW-1278">Translocase</keyword>
<keyword evidence="7 9" id="KW-1133">Transmembrane helix</keyword>
<dbReference type="AlphaFoldDB" id="A0A2V2YY35"/>
<dbReference type="OrthoDB" id="260854at2"/>
<feature type="transmembrane region" description="Helical" evidence="9">
    <location>
        <begin position="179"/>
        <end position="199"/>
    </location>
</feature>
<keyword evidence="1" id="KW-0813">Transport</keyword>
<evidence type="ECO:0000256" key="6">
    <source>
        <dbReference type="ARBA" id="ARBA00022967"/>
    </source>
</evidence>
<keyword evidence="4" id="KW-0288">FMN</keyword>
<feature type="transmembrane region" description="Helical" evidence="9">
    <location>
        <begin position="136"/>
        <end position="167"/>
    </location>
</feature>
<reference evidence="10 11" key="1">
    <citation type="submission" date="2018-05" db="EMBL/GenBank/DDBJ databases">
        <title>Genomic Encyclopedia of Type Strains, Phase III (KMG-III): the genomes of soil and plant-associated and newly described type strains.</title>
        <authorList>
            <person name="Whitman W."/>
        </authorList>
    </citation>
    <scope>NUCLEOTIDE SEQUENCE [LARGE SCALE GENOMIC DNA]</scope>
    <source>
        <strain evidence="10 11">CECT 5696</strain>
    </source>
</reference>
<evidence type="ECO:0000313" key="11">
    <source>
        <dbReference type="Proteomes" id="UP000246635"/>
    </source>
</evidence>
<keyword evidence="10" id="KW-0830">Ubiquinone</keyword>
<keyword evidence="8 9" id="KW-0472">Membrane</keyword>
<feature type="transmembrane region" description="Helical" evidence="9">
    <location>
        <begin position="12"/>
        <end position="30"/>
    </location>
</feature>
<proteinExistence type="predicted"/>
<keyword evidence="11" id="KW-1185">Reference proteome</keyword>
<dbReference type="Proteomes" id="UP000246635">
    <property type="component" value="Unassembled WGS sequence"/>
</dbReference>
<dbReference type="RefSeq" id="WP_110044135.1">
    <property type="nucleotide sequence ID" value="NZ_CP054612.1"/>
</dbReference>
<evidence type="ECO:0000256" key="2">
    <source>
        <dbReference type="ARBA" id="ARBA00022553"/>
    </source>
</evidence>
<sequence>MTWSRIDPRYLVLLFLISFVLAGQLLLGFFQQWDSLFVSVGTSVTAELVLVRLLRGRWTPPLSALITGLGISLLLSSYLLWPYVLASLLAIIIKHAVRLRGKHVFNPNNVAMCMMLYFLPQYAVSTPKQWTNGYEVMAFILLLGAIAAYSAGRLDTVLAFILGFAWFALIRCYVFDEPLLYAFGPMLGASFQLFSFFMITDPQTTPPTRMARVVFAFCIAGLDAWLRIQEITNSTFYSAFLVALLIGLPYRVYKGRNRIRPVSIAEREESQ</sequence>
<evidence type="ECO:0000256" key="8">
    <source>
        <dbReference type="ARBA" id="ARBA00023136"/>
    </source>
</evidence>
<dbReference type="GO" id="GO:0055085">
    <property type="term" value="P:transmembrane transport"/>
    <property type="evidence" value="ECO:0007669"/>
    <property type="project" value="InterPro"/>
</dbReference>
<keyword evidence="3" id="KW-0285">Flavoprotein</keyword>
<feature type="transmembrane region" description="Helical" evidence="9">
    <location>
        <begin position="234"/>
        <end position="253"/>
    </location>
</feature>
<evidence type="ECO:0000256" key="4">
    <source>
        <dbReference type="ARBA" id="ARBA00022643"/>
    </source>
</evidence>
<evidence type="ECO:0000256" key="9">
    <source>
        <dbReference type="SAM" id="Phobius"/>
    </source>
</evidence>
<name>A0A2V2YY35_9BACL</name>
<accession>A0A2V2YY35</accession>
<evidence type="ECO:0000256" key="3">
    <source>
        <dbReference type="ARBA" id="ARBA00022630"/>
    </source>
</evidence>
<evidence type="ECO:0000313" key="10">
    <source>
        <dbReference type="EMBL" id="PWW03243.1"/>
    </source>
</evidence>
<dbReference type="GO" id="GO:0005886">
    <property type="term" value="C:plasma membrane"/>
    <property type="evidence" value="ECO:0007669"/>
    <property type="project" value="TreeGrafter"/>
</dbReference>